<organism evidence="3">
    <name type="scientific">Haemonchus placei</name>
    <name type="common">Barber's pole worm</name>
    <dbReference type="NCBI Taxonomy" id="6290"/>
    <lineage>
        <taxon>Eukaryota</taxon>
        <taxon>Metazoa</taxon>
        <taxon>Ecdysozoa</taxon>
        <taxon>Nematoda</taxon>
        <taxon>Chromadorea</taxon>
        <taxon>Rhabditida</taxon>
        <taxon>Rhabditina</taxon>
        <taxon>Rhabditomorpha</taxon>
        <taxon>Strongyloidea</taxon>
        <taxon>Trichostrongylidae</taxon>
        <taxon>Haemonchus</taxon>
    </lineage>
</organism>
<dbReference type="OMA" id="QFIRENH"/>
<reference evidence="1 2" key="2">
    <citation type="submission" date="2018-11" db="EMBL/GenBank/DDBJ databases">
        <authorList>
            <consortium name="Pathogen Informatics"/>
        </authorList>
    </citation>
    <scope>NUCLEOTIDE SEQUENCE [LARGE SCALE GENOMIC DNA]</scope>
    <source>
        <strain evidence="1 2">MHpl1</strain>
    </source>
</reference>
<dbReference type="EMBL" id="UZAF01018223">
    <property type="protein sequence ID" value="VDO49311.1"/>
    <property type="molecule type" value="Genomic_DNA"/>
</dbReference>
<sequence length="243" mass="28378">MKLCTFGEKQPKEIQSIDTYLQVWDSTGEQHNLHVFTRDGLTKTYHRGRLEKKDLQFIRENHLTLIAPKEGETHAPQILIMCDQSWNFMNFKGRNFVLPSGFLLVPTRLGYMVTGKRSAKEGGDTCTNSSIHAVELHSILGQWEHHWTIQPHEMDREFCGPGREERAHINAQVLANFNNSIEKKDKGYVARLPLKDDHKRLPDNRALTIHRLKSIMQKYKDKPDLLRQYNHVFKNSSTKTFWK</sequence>
<evidence type="ECO:0000313" key="3">
    <source>
        <dbReference type="WBParaSite" id="HPLM_0001348701-mRNA-1"/>
    </source>
</evidence>
<evidence type="ECO:0000313" key="2">
    <source>
        <dbReference type="Proteomes" id="UP000268014"/>
    </source>
</evidence>
<protein>
    <submittedName>
        <fullName evidence="3">DUF1758 domain-containing protein</fullName>
    </submittedName>
</protein>
<dbReference type="OrthoDB" id="5865973at2759"/>
<dbReference type="AlphaFoldDB" id="A0A0N4WQ09"/>
<gene>
    <name evidence="1" type="ORF">HPLM_LOCUS13479</name>
</gene>
<evidence type="ECO:0000313" key="1">
    <source>
        <dbReference type="EMBL" id="VDO49311.1"/>
    </source>
</evidence>
<accession>A0A0N4WQ09</accession>
<dbReference type="STRING" id="6290.A0A0N4WQ09"/>
<name>A0A0N4WQ09_HAEPC</name>
<proteinExistence type="predicted"/>
<dbReference type="WBParaSite" id="HPLM_0001348701-mRNA-1">
    <property type="protein sequence ID" value="HPLM_0001348701-mRNA-1"/>
    <property type="gene ID" value="HPLM_0001348701"/>
</dbReference>
<keyword evidence="2" id="KW-1185">Reference proteome</keyword>
<dbReference type="Proteomes" id="UP000268014">
    <property type="component" value="Unassembled WGS sequence"/>
</dbReference>
<reference evidence="3" key="1">
    <citation type="submission" date="2017-02" db="UniProtKB">
        <authorList>
            <consortium name="WormBaseParasite"/>
        </authorList>
    </citation>
    <scope>IDENTIFICATION</scope>
</reference>